<protein>
    <submittedName>
        <fullName evidence="1">Uncharacterized protein</fullName>
    </submittedName>
</protein>
<organism evidence="1 2">
    <name type="scientific">Listeria grandensis</name>
    <dbReference type="NCBI Taxonomy" id="1494963"/>
    <lineage>
        <taxon>Bacteria</taxon>
        <taxon>Bacillati</taxon>
        <taxon>Bacillota</taxon>
        <taxon>Bacilli</taxon>
        <taxon>Bacillales</taxon>
        <taxon>Listeriaceae</taxon>
        <taxon>Listeria</taxon>
    </lineage>
</organism>
<accession>A0A7X1CQ64</accession>
<comment type="caution">
    <text evidence="1">The sequence shown here is derived from an EMBL/GenBank/DDBJ whole genome shotgun (WGS) entry which is preliminary data.</text>
</comment>
<dbReference type="Proteomes" id="UP000535908">
    <property type="component" value="Unassembled WGS sequence"/>
</dbReference>
<proteinExistence type="predicted"/>
<dbReference type="AlphaFoldDB" id="A0A7X1CQ64"/>
<dbReference type="RefSeq" id="WP_185526235.1">
    <property type="nucleotide sequence ID" value="NZ_JAARWN010000009.1"/>
</dbReference>
<gene>
    <name evidence="1" type="ORF">HCA69_10080</name>
</gene>
<dbReference type="EMBL" id="JAARWN010000009">
    <property type="protein sequence ID" value="MBC1936715.1"/>
    <property type="molecule type" value="Genomic_DNA"/>
</dbReference>
<evidence type="ECO:0000313" key="1">
    <source>
        <dbReference type="EMBL" id="MBC1936715.1"/>
    </source>
</evidence>
<evidence type="ECO:0000313" key="2">
    <source>
        <dbReference type="Proteomes" id="UP000535908"/>
    </source>
</evidence>
<sequence length="94" mass="10304">MKIIKSRVQQVKVIAIMLVTMNQLISKPASITIDGTHDGIVEVKIMNDEITKPLPKKSTPDKMEPVKALKVTESKPLPLLGDNGGIAWVLFQGQ</sequence>
<reference evidence="1 2" key="1">
    <citation type="submission" date="2020-03" db="EMBL/GenBank/DDBJ databases">
        <title>Soil Listeria distribution.</title>
        <authorList>
            <person name="Liao J."/>
            <person name="Wiedmann M."/>
        </authorList>
    </citation>
    <scope>NUCLEOTIDE SEQUENCE [LARGE SCALE GENOMIC DNA]</scope>
    <source>
        <strain evidence="1 2">FSL L7-0741</strain>
    </source>
</reference>
<name>A0A7X1CQ64_9LIST</name>